<proteinExistence type="predicted"/>
<dbReference type="AlphaFoldDB" id="A0A420BGF6"/>
<gene>
    <name evidence="1" type="ORF">DFQ12_0650</name>
</gene>
<evidence type="ECO:0008006" key="3">
    <source>
        <dbReference type="Google" id="ProtNLM"/>
    </source>
</evidence>
<name>A0A420BGF6_SPHD1</name>
<protein>
    <recommendedName>
        <fullName evidence="3">Lipocalin-like protein</fullName>
    </recommendedName>
</protein>
<dbReference type="RefSeq" id="WP_120257557.1">
    <property type="nucleotide sequence ID" value="NZ_RAPY01000001.1"/>
</dbReference>
<dbReference type="PROSITE" id="PS51257">
    <property type="entry name" value="PROKAR_LIPOPROTEIN"/>
    <property type="match status" value="1"/>
</dbReference>
<sequence>MKTNKFSVTIFFIIAILTLGSACKKDNPDQEGGSEENKIVQVMRQKILGRWNLVEFIEETKTGNEPPEVINNDPKNVYFDFSANGRVKTNAEGEDELPYEVKANNKLLLWENEQTIVELTANKLTFRNTASSEGTTYTQTYFLTR</sequence>
<keyword evidence="2" id="KW-1185">Reference proteome</keyword>
<dbReference type="Proteomes" id="UP000286246">
    <property type="component" value="Unassembled WGS sequence"/>
</dbReference>
<accession>A0A420BGF6</accession>
<organism evidence="1 2">
    <name type="scientific">Sphingobacterium detergens</name>
    <dbReference type="NCBI Taxonomy" id="1145106"/>
    <lineage>
        <taxon>Bacteria</taxon>
        <taxon>Pseudomonadati</taxon>
        <taxon>Bacteroidota</taxon>
        <taxon>Sphingobacteriia</taxon>
        <taxon>Sphingobacteriales</taxon>
        <taxon>Sphingobacteriaceae</taxon>
        <taxon>Sphingobacterium</taxon>
    </lineage>
</organism>
<dbReference type="OrthoDB" id="1495221at2"/>
<reference evidence="1 2" key="1">
    <citation type="submission" date="2018-09" db="EMBL/GenBank/DDBJ databases">
        <title>Genomic Encyclopedia of Type Strains, Phase III (KMG-III): the genomes of soil and plant-associated and newly described type strains.</title>
        <authorList>
            <person name="Whitman W."/>
        </authorList>
    </citation>
    <scope>NUCLEOTIDE SEQUENCE [LARGE SCALE GENOMIC DNA]</scope>
    <source>
        <strain evidence="1 2">CECT 7938</strain>
    </source>
</reference>
<dbReference type="EMBL" id="RAPY01000001">
    <property type="protein sequence ID" value="RKE55811.1"/>
    <property type="molecule type" value="Genomic_DNA"/>
</dbReference>
<evidence type="ECO:0000313" key="2">
    <source>
        <dbReference type="Proteomes" id="UP000286246"/>
    </source>
</evidence>
<evidence type="ECO:0000313" key="1">
    <source>
        <dbReference type="EMBL" id="RKE55811.1"/>
    </source>
</evidence>
<comment type="caution">
    <text evidence="1">The sequence shown here is derived from an EMBL/GenBank/DDBJ whole genome shotgun (WGS) entry which is preliminary data.</text>
</comment>